<evidence type="ECO:0000313" key="4">
    <source>
        <dbReference type="EMBL" id="EKX35388.1"/>
    </source>
</evidence>
<feature type="non-terminal residue" evidence="4">
    <location>
        <position position="116"/>
    </location>
</feature>
<feature type="domain" description="Glycosyl transferase family 1" evidence="3">
    <location>
        <begin position="5"/>
        <end position="93"/>
    </location>
</feature>
<dbReference type="OMA" id="ARRCVIW"/>
<dbReference type="EnsemblProtists" id="EKX35388">
    <property type="protein sequence ID" value="EKX35388"/>
    <property type="gene ID" value="GUITHDRAFT_79867"/>
</dbReference>
<dbReference type="KEGG" id="gtt:GUITHDRAFT_79867"/>
<dbReference type="Gene3D" id="3.40.50.2000">
    <property type="entry name" value="Glycogen Phosphorylase B"/>
    <property type="match status" value="2"/>
</dbReference>
<reference evidence="5" key="3">
    <citation type="submission" date="2016-03" db="UniProtKB">
        <authorList>
            <consortium name="EnsemblProtists"/>
        </authorList>
    </citation>
    <scope>IDENTIFICATION</scope>
</reference>
<dbReference type="Proteomes" id="UP000011087">
    <property type="component" value="Unassembled WGS sequence"/>
</dbReference>
<accession>L1IGN9</accession>
<dbReference type="PANTHER" id="PTHR12526">
    <property type="entry name" value="GLYCOSYLTRANSFERASE"/>
    <property type="match status" value="1"/>
</dbReference>
<dbReference type="GO" id="GO:0016757">
    <property type="term" value="F:glycosyltransferase activity"/>
    <property type="evidence" value="ECO:0007669"/>
    <property type="project" value="UniProtKB-KW"/>
</dbReference>
<evidence type="ECO:0000256" key="2">
    <source>
        <dbReference type="ARBA" id="ARBA00022679"/>
    </source>
</evidence>
<keyword evidence="6" id="KW-1185">Reference proteome</keyword>
<evidence type="ECO:0000256" key="1">
    <source>
        <dbReference type="ARBA" id="ARBA00022676"/>
    </source>
</evidence>
<protein>
    <recommendedName>
        <fullName evidence="3">Glycosyl transferase family 1 domain-containing protein</fullName>
    </recommendedName>
</protein>
<proteinExistence type="predicted"/>
<dbReference type="InterPro" id="IPR001296">
    <property type="entry name" value="Glyco_trans_1"/>
</dbReference>
<dbReference type="STRING" id="905079.L1IGN9"/>
<reference evidence="4 6" key="1">
    <citation type="journal article" date="2012" name="Nature">
        <title>Algal genomes reveal evolutionary mosaicism and the fate of nucleomorphs.</title>
        <authorList>
            <consortium name="DOE Joint Genome Institute"/>
            <person name="Curtis B.A."/>
            <person name="Tanifuji G."/>
            <person name="Burki F."/>
            <person name="Gruber A."/>
            <person name="Irimia M."/>
            <person name="Maruyama S."/>
            <person name="Arias M.C."/>
            <person name="Ball S.G."/>
            <person name="Gile G.H."/>
            <person name="Hirakawa Y."/>
            <person name="Hopkins J.F."/>
            <person name="Kuo A."/>
            <person name="Rensing S.A."/>
            <person name="Schmutz J."/>
            <person name="Symeonidi A."/>
            <person name="Elias M."/>
            <person name="Eveleigh R.J."/>
            <person name="Herman E.K."/>
            <person name="Klute M.J."/>
            <person name="Nakayama T."/>
            <person name="Obornik M."/>
            <person name="Reyes-Prieto A."/>
            <person name="Armbrust E.V."/>
            <person name="Aves S.J."/>
            <person name="Beiko R.G."/>
            <person name="Coutinho P."/>
            <person name="Dacks J.B."/>
            <person name="Durnford D.G."/>
            <person name="Fast N.M."/>
            <person name="Green B.R."/>
            <person name="Grisdale C.J."/>
            <person name="Hempel F."/>
            <person name="Henrissat B."/>
            <person name="Hoppner M.P."/>
            <person name="Ishida K."/>
            <person name="Kim E."/>
            <person name="Koreny L."/>
            <person name="Kroth P.G."/>
            <person name="Liu Y."/>
            <person name="Malik S.B."/>
            <person name="Maier U.G."/>
            <person name="McRose D."/>
            <person name="Mock T."/>
            <person name="Neilson J.A."/>
            <person name="Onodera N.T."/>
            <person name="Poole A.M."/>
            <person name="Pritham E.J."/>
            <person name="Richards T.A."/>
            <person name="Rocap G."/>
            <person name="Roy S.W."/>
            <person name="Sarai C."/>
            <person name="Schaack S."/>
            <person name="Shirato S."/>
            <person name="Slamovits C.H."/>
            <person name="Spencer D.F."/>
            <person name="Suzuki S."/>
            <person name="Worden A.Z."/>
            <person name="Zauner S."/>
            <person name="Barry K."/>
            <person name="Bell C."/>
            <person name="Bharti A.K."/>
            <person name="Crow J.A."/>
            <person name="Grimwood J."/>
            <person name="Kramer R."/>
            <person name="Lindquist E."/>
            <person name="Lucas S."/>
            <person name="Salamov A."/>
            <person name="McFadden G.I."/>
            <person name="Lane C.E."/>
            <person name="Keeling P.J."/>
            <person name="Gray M.W."/>
            <person name="Grigoriev I.V."/>
            <person name="Archibald J.M."/>
        </authorList>
    </citation>
    <scope>NUCLEOTIDE SEQUENCE</scope>
    <source>
        <strain evidence="4 6">CCMP2712</strain>
    </source>
</reference>
<evidence type="ECO:0000313" key="6">
    <source>
        <dbReference type="Proteomes" id="UP000011087"/>
    </source>
</evidence>
<organism evidence="4">
    <name type="scientific">Guillardia theta (strain CCMP2712)</name>
    <name type="common">Cryptophyte</name>
    <dbReference type="NCBI Taxonomy" id="905079"/>
    <lineage>
        <taxon>Eukaryota</taxon>
        <taxon>Cryptophyceae</taxon>
        <taxon>Pyrenomonadales</taxon>
        <taxon>Geminigeraceae</taxon>
        <taxon>Guillardia</taxon>
    </lineage>
</organism>
<reference evidence="6" key="2">
    <citation type="submission" date="2012-11" db="EMBL/GenBank/DDBJ databases">
        <authorList>
            <person name="Kuo A."/>
            <person name="Curtis B.A."/>
            <person name="Tanifuji G."/>
            <person name="Burki F."/>
            <person name="Gruber A."/>
            <person name="Irimia M."/>
            <person name="Maruyama S."/>
            <person name="Arias M.C."/>
            <person name="Ball S.G."/>
            <person name="Gile G.H."/>
            <person name="Hirakawa Y."/>
            <person name="Hopkins J.F."/>
            <person name="Rensing S.A."/>
            <person name="Schmutz J."/>
            <person name="Symeonidi A."/>
            <person name="Elias M."/>
            <person name="Eveleigh R.J."/>
            <person name="Herman E.K."/>
            <person name="Klute M.J."/>
            <person name="Nakayama T."/>
            <person name="Obornik M."/>
            <person name="Reyes-Prieto A."/>
            <person name="Armbrust E.V."/>
            <person name="Aves S.J."/>
            <person name="Beiko R.G."/>
            <person name="Coutinho P."/>
            <person name="Dacks J.B."/>
            <person name="Durnford D.G."/>
            <person name="Fast N.M."/>
            <person name="Green B.R."/>
            <person name="Grisdale C."/>
            <person name="Hempe F."/>
            <person name="Henrissat B."/>
            <person name="Hoppner M.P."/>
            <person name="Ishida K.-I."/>
            <person name="Kim E."/>
            <person name="Koreny L."/>
            <person name="Kroth P.G."/>
            <person name="Liu Y."/>
            <person name="Malik S.-B."/>
            <person name="Maier U.G."/>
            <person name="McRose D."/>
            <person name="Mock T."/>
            <person name="Neilson J.A."/>
            <person name="Onodera N.T."/>
            <person name="Poole A.M."/>
            <person name="Pritham E.J."/>
            <person name="Richards T.A."/>
            <person name="Rocap G."/>
            <person name="Roy S.W."/>
            <person name="Sarai C."/>
            <person name="Schaack S."/>
            <person name="Shirato S."/>
            <person name="Slamovits C.H."/>
            <person name="Spencer D.F."/>
            <person name="Suzuki S."/>
            <person name="Worden A.Z."/>
            <person name="Zauner S."/>
            <person name="Barry K."/>
            <person name="Bell C."/>
            <person name="Bharti A.K."/>
            <person name="Crow J.A."/>
            <person name="Grimwood J."/>
            <person name="Kramer R."/>
            <person name="Lindquist E."/>
            <person name="Lucas S."/>
            <person name="Salamov A."/>
            <person name="McFadden G.I."/>
            <person name="Lane C.E."/>
            <person name="Keeling P.J."/>
            <person name="Gray M.W."/>
            <person name="Grigoriev I.V."/>
            <person name="Archibald J.M."/>
        </authorList>
    </citation>
    <scope>NUCLEOTIDE SEQUENCE</scope>
    <source>
        <strain evidence="6">CCMP2712</strain>
    </source>
</reference>
<dbReference type="GeneID" id="17292156"/>
<dbReference type="SUPFAM" id="SSF53756">
    <property type="entry name" value="UDP-Glycosyltransferase/glycogen phosphorylase"/>
    <property type="match status" value="1"/>
</dbReference>
<dbReference type="PaxDb" id="55529-EKX35388"/>
<evidence type="ECO:0000259" key="3">
    <source>
        <dbReference type="Pfam" id="PF00534"/>
    </source>
</evidence>
<dbReference type="PANTHER" id="PTHR12526:SF510">
    <property type="entry name" value="D-INOSITOL 3-PHOSPHATE GLYCOSYLTRANSFERASE"/>
    <property type="match status" value="1"/>
</dbReference>
<dbReference type="RefSeq" id="XP_005822368.1">
    <property type="nucleotide sequence ID" value="XM_005822311.1"/>
</dbReference>
<sequence>MDIQADVLRFYMAADVVLVPSLNEVLPLVICEAMAFERPVVCSAIDAIPEAVDDGVEGILVPPGDAAALSAAIHRLYQDPELRRKLGKAGRQRVLRQFSYDAMIARYGEVMDELIE</sequence>
<gene>
    <name evidence="4" type="ORF">GUITHDRAFT_79867</name>
</gene>
<dbReference type="EMBL" id="JH993091">
    <property type="protein sequence ID" value="EKX35388.1"/>
    <property type="molecule type" value="Genomic_DNA"/>
</dbReference>
<dbReference type="OrthoDB" id="10248475at2759"/>
<dbReference type="Pfam" id="PF00534">
    <property type="entry name" value="Glycos_transf_1"/>
    <property type="match status" value="1"/>
</dbReference>
<dbReference type="eggNOG" id="KOG0853">
    <property type="taxonomic scope" value="Eukaryota"/>
</dbReference>
<evidence type="ECO:0000313" key="5">
    <source>
        <dbReference type="EnsemblProtists" id="EKX35388"/>
    </source>
</evidence>
<dbReference type="AlphaFoldDB" id="L1IGN9"/>
<name>L1IGN9_GUITC</name>
<keyword evidence="2" id="KW-0808">Transferase</keyword>
<dbReference type="HOGENOM" id="CLU_175988_0_0_1"/>
<keyword evidence="1" id="KW-0328">Glycosyltransferase</keyword>